<accession>A0A6J2Y2Z3</accession>
<dbReference type="AlphaFoldDB" id="A0A6J2Y2Z3"/>
<reference evidence="2" key="1">
    <citation type="submission" date="2025-08" db="UniProtKB">
        <authorList>
            <consortium name="RefSeq"/>
        </authorList>
    </citation>
    <scope>IDENTIFICATION</scope>
    <source>
        <tissue evidence="2">Gonads</tissue>
    </source>
</reference>
<keyword evidence="1" id="KW-1185">Reference proteome</keyword>
<proteinExistence type="predicted"/>
<name>A0A6J2Y2Z3_SITOR</name>
<dbReference type="RefSeq" id="XP_030757299.1">
    <property type="nucleotide sequence ID" value="XM_030901439.1"/>
</dbReference>
<gene>
    <name evidence="2" type="primary">LOC115883128</name>
</gene>
<dbReference type="OrthoDB" id="6770921at2759"/>
<protein>
    <submittedName>
        <fullName evidence="2">Uncharacterized protein LOC115883128</fullName>
    </submittedName>
</protein>
<evidence type="ECO:0000313" key="2">
    <source>
        <dbReference type="RefSeq" id="XP_030757299.1"/>
    </source>
</evidence>
<dbReference type="KEGG" id="soy:115883128"/>
<dbReference type="PANTHER" id="PTHR19446">
    <property type="entry name" value="REVERSE TRANSCRIPTASES"/>
    <property type="match status" value="1"/>
</dbReference>
<dbReference type="Proteomes" id="UP000504635">
    <property type="component" value="Unplaced"/>
</dbReference>
<sequence length="181" mass="21073">MDKWESYFNTLLTENRTYFETGKETQERITVAASSLRITTKEVRETCKNLENGKSAGPGDIPGELIKYGTENMYRHITKLFQMCIDGAEVPKDFKTSYITTIFKKGNREDCANYRGLAVTSTLSRIYGKILKNKIENEYKEIEIEEQAGFRAGRSTMDHLFTITQVLEKKRQKIKRYTYYI</sequence>
<organism evidence="1 2">
    <name type="scientific">Sitophilus oryzae</name>
    <name type="common">Rice weevil</name>
    <name type="synonym">Curculio oryzae</name>
    <dbReference type="NCBI Taxonomy" id="7048"/>
    <lineage>
        <taxon>Eukaryota</taxon>
        <taxon>Metazoa</taxon>
        <taxon>Ecdysozoa</taxon>
        <taxon>Arthropoda</taxon>
        <taxon>Hexapoda</taxon>
        <taxon>Insecta</taxon>
        <taxon>Pterygota</taxon>
        <taxon>Neoptera</taxon>
        <taxon>Endopterygota</taxon>
        <taxon>Coleoptera</taxon>
        <taxon>Polyphaga</taxon>
        <taxon>Cucujiformia</taxon>
        <taxon>Curculionidae</taxon>
        <taxon>Dryophthorinae</taxon>
        <taxon>Sitophilus</taxon>
    </lineage>
</organism>
<dbReference type="GeneID" id="115883128"/>
<dbReference type="InParanoid" id="A0A6J2Y2Z3"/>
<evidence type="ECO:0000313" key="1">
    <source>
        <dbReference type="Proteomes" id="UP000504635"/>
    </source>
</evidence>